<dbReference type="EMBL" id="QSFW01000038">
    <property type="protein sequence ID" value="RHA82839.1"/>
    <property type="molecule type" value="Genomic_DNA"/>
</dbReference>
<reference evidence="4 5" key="1">
    <citation type="submission" date="2018-08" db="EMBL/GenBank/DDBJ databases">
        <title>A genome reference for cultivated species of the human gut microbiota.</title>
        <authorList>
            <person name="Zou Y."/>
            <person name="Xue W."/>
            <person name="Luo G."/>
        </authorList>
    </citation>
    <scope>NUCLEOTIDE SEQUENCE [LARGE SCALE GENOMIC DNA]</scope>
    <source>
        <strain evidence="3 5">AM42-23AC</strain>
        <strain evidence="2 4">OM06-11</strain>
    </source>
</reference>
<proteinExistence type="predicted"/>
<evidence type="ECO:0000313" key="3">
    <source>
        <dbReference type="EMBL" id="RHA82839.1"/>
    </source>
</evidence>
<sequence length="121" mass="14048">MGGKDITFHDIDFIYDGFSMLLTNMETHTYGESSRVDYLKKLIKYIEMDSDNEFFNLQKLVVLCKVSSLHPLSLKEEENIKSEFQMLAGKGKLIFGTREVSSCVVDLHFTILIQKYEKRQP</sequence>
<evidence type="ECO:0000313" key="4">
    <source>
        <dbReference type="Proteomes" id="UP000261245"/>
    </source>
</evidence>
<dbReference type="Proteomes" id="UP000261245">
    <property type="component" value="Unassembled WGS sequence"/>
</dbReference>
<dbReference type="RefSeq" id="WP_117729125.1">
    <property type="nucleotide sequence ID" value="NZ_JAPDVE010000030.1"/>
</dbReference>
<gene>
    <name evidence="3" type="ORF">DW916_14005</name>
    <name evidence="2" type="ORF">DXB80_12450</name>
    <name evidence="1" type="ORF">ONT19_15670</name>
</gene>
<comment type="caution">
    <text evidence="1">The sequence shown here is derived from an EMBL/GenBank/DDBJ whole genome shotgun (WGS) entry which is preliminary data.</text>
</comment>
<dbReference type="EMBL" id="QSUC01000044">
    <property type="protein sequence ID" value="RGN05272.1"/>
    <property type="molecule type" value="Genomic_DNA"/>
</dbReference>
<organism evidence="1 6">
    <name type="scientific">Segatella copri</name>
    <dbReference type="NCBI Taxonomy" id="165179"/>
    <lineage>
        <taxon>Bacteria</taxon>
        <taxon>Pseudomonadati</taxon>
        <taxon>Bacteroidota</taxon>
        <taxon>Bacteroidia</taxon>
        <taxon>Bacteroidales</taxon>
        <taxon>Prevotellaceae</taxon>
        <taxon>Segatella</taxon>
    </lineage>
</organism>
<reference evidence="1" key="2">
    <citation type="submission" date="2022-11" db="EMBL/GenBank/DDBJ databases">
        <title>Genomic repertoires linked with pathogenic potency of arthritogenic Prevotella copri isolated from the gut of rheumatoid arthritis patients.</title>
        <authorList>
            <person name="Nii T."/>
            <person name="Maeda Y."/>
            <person name="Motooka D."/>
            <person name="Naito M."/>
            <person name="Matsumoto Y."/>
            <person name="Ogawa T."/>
            <person name="Oguro-Igashira E."/>
            <person name="Kishikawa T."/>
            <person name="Yamashita M."/>
            <person name="Koizumi S."/>
            <person name="Kurakawa T."/>
            <person name="Okumura R."/>
            <person name="Kayama H."/>
            <person name="Murakami M."/>
            <person name="Sakaguchi T."/>
            <person name="Das B."/>
            <person name="Nakamura S."/>
            <person name="Okada Y."/>
            <person name="Kumanogoh A."/>
            <person name="Takeda K."/>
        </authorList>
    </citation>
    <scope>NUCLEOTIDE SEQUENCE</scope>
    <source>
        <strain evidence="1">H019-1</strain>
    </source>
</reference>
<dbReference type="Proteomes" id="UP001209417">
    <property type="component" value="Unassembled WGS sequence"/>
</dbReference>
<protein>
    <submittedName>
        <fullName evidence="1">Uncharacterized protein</fullName>
    </submittedName>
</protein>
<evidence type="ECO:0000313" key="6">
    <source>
        <dbReference type="Proteomes" id="UP001209417"/>
    </source>
</evidence>
<evidence type="ECO:0000313" key="1">
    <source>
        <dbReference type="EMBL" id="MCW4132989.1"/>
    </source>
</evidence>
<dbReference type="EMBL" id="JAPDVG010000002">
    <property type="protein sequence ID" value="MCW4132989.1"/>
    <property type="molecule type" value="Genomic_DNA"/>
</dbReference>
<evidence type="ECO:0000313" key="2">
    <source>
        <dbReference type="EMBL" id="RGN05272.1"/>
    </source>
</evidence>
<name>A0AA92TE31_9BACT</name>
<dbReference type="Proteomes" id="UP000284990">
    <property type="component" value="Unassembled WGS sequence"/>
</dbReference>
<dbReference type="AlphaFoldDB" id="A0AA92TE31"/>
<accession>A0AA92TE31</accession>
<evidence type="ECO:0000313" key="5">
    <source>
        <dbReference type="Proteomes" id="UP000284990"/>
    </source>
</evidence>